<dbReference type="Pfam" id="PF13252">
    <property type="entry name" value="Phage_capsid_3"/>
    <property type="match status" value="1"/>
</dbReference>
<evidence type="ECO:0000313" key="1">
    <source>
        <dbReference type="EMBL" id="OLY43860.1"/>
    </source>
</evidence>
<sequence length="372" mass="40899">MAITSIGVNDPLAVRAWSKKLAVEVSKATEIAPLIGTDTNSIIQLKDETQKGAGDTVRFGLRTQLTGEGVSEGVKLEGNEEALSTLNDAVIINELAHAVRVKNEGTIDQQRVLFDLRSEAKDGLTDWYADRLSLMFFTHVCGYTATQMNFEGRTISLSPVHYGFNQPTAPTDKRIIRPNGKTTDESLDEKDVFNLSLVDKAVERAKLANPRLRPVRVEGDSVYVLYLHPTQVTALRTNTATGQWLDIQKAAYQGSRAKNPIFDGSLGMYNGVVLREAEHITEGVNSADPTMPVSNTRRAVLLGAQASIVAFGKDRGPTRYKLVEEFFDYERELGVAAKTLIGMKKTNFKLKDSTIGEQDFATIVISTYAEPL</sequence>
<proteinExistence type="predicted"/>
<name>A0A1R0FA78_9HYPH</name>
<dbReference type="NCBIfam" id="TIGR04387">
    <property type="entry name" value="capsid_maj_N4"/>
    <property type="match status" value="1"/>
</dbReference>
<protein>
    <submittedName>
        <fullName evidence="1">Major capsid protein, N4-gp56 family</fullName>
    </submittedName>
</protein>
<keyword evidence="2" id="KW-1185">Reference proteome</keyword>
<organism evidence="1 2">
    <name type="scientific">Bartonella apis</name>
    <dbReference type="NCBI Taxonomy" id="1686310"/>
    <lineage>
        <taxon>Bacteria</taxon>
        <taxon>Pseudomonadati</taxon>
        <taxon>Pseudomonadota</taxon>
        <taxon>Alphaproteobacteria</taxon>
        <taxon>Hyphomicrobiales</taxon>
        <taxon>Bartonellaceae</taxon>
        <taxon>Bartonella</taxon>
    </lineage>
</organism>
<dbReference type="RefSeq" id="WP_075869025.1">
    <property type="nucleotide sequence ID" value="NZ_LXYT01000001.1"/>
</dbReference>
<dbReference type="InterPro" id="IPR025267">
    <property type="entry name" value="ORF017-like"/>
</dbReference>
<gene>
    <name evidence="1" type="ORF">PEB0149_013000</name>
</gene>
<comment type="caution">
    <text evidence="1">The sequence shown here is derived from an EMBL/GenBank/DDBJ whole genome shotgun (WGS) entry which is preliminary data.</text>
</comment>
<reference evidence="1 2" key="1">
    <citation type="submission" date="2016-12" db="EMBL/GenBank/DDBJ databases">
        <title>Comparative genomics of Bartonella apis.</title>
        <authorList>
            <person name="Engel P."/>
        </authorList>
    </citation>
    <scope>NUCLEOTIDE SEQUENCE [LARGE SCALE GENOMIC DNA]</scope>
    <source>
        <strain evidence="1 2">PEB0149</strain>
    </source>
</reference>
<dbReference type="Proteomes" id="UP000187344">
    <property type="component" value="Unassembled WGS sequence"/>
</dbReference>
<evidence type="ECO:0000313" key="2">
    <source>
        <dbReference type="Proteomes" id="UP000187344"/>
    </source>
</evidence>
<dbReference type="OrthoDB" id="8197113at2"/>
<dbReference type="AlphaFoldDB" id="A0A1R0FA78"/>
<accession>A0A1R0FA78</accession>
<dbReference type="EMBL" id="LXYT01000001">
    <property type="protein sequence ID" value="OLY43860.1"/>
    <property type="molecule type" value="Genomic_DNA"/>
</dbReference>